<evidence type="ECO:0000313" key="1">
    <source>
        <dbReference type="Ensembl" id="ENSPEMP00000032464.1"/>
    </source>
</evidence>
<reference evidence="1" key="2">
    <citation type="submission" date="2025-08" db="UniProtKB">
        <authorList>
            <consortium name="Ensembl"/>
        </authorList>
    </citation>
    <scope>IDENTIFICATION</scope>
</reference>
<keyword evidence="2" id="KW-1185">Reference proteome</keyword>
<proteinExistence type="predicted"/>
<organism evidence="1 2">
    <name type="scientific">Peromyscus maniculatus bairdii</name>
    <name type="common">Prairie deer mouse</name>
    <dbReference type="NCBI Taxonomy" id="230844"/>
    <lineage>
        <taxon>Eukaryota</taxon>
        <taxon>Metazoa</taxon>
        <taxon>Chordata</taxon>
        <taxon>Craniata</taxon>
        <taxon>Vertebrata</taxon>
        <taxon>Euteleostomi</taxon>
        <taxon>Mammalia</taxon>
        <taxon>Eutheria</taxon>
        <taxon>Euarchontoglires</taxon>
        <taxon>Glires</taxon>
        <taxon>Rodentia</taxon>
        <taxon>Myomorpha</taxon>
        <taxon>Muroidea</taxon>
        <taxon>Cricetidae</taxon>
        <taxon>Neotominae</taxon>
        <taxon>Peromyscus</taxon>
    </lineage>
</organism>
<reference evidence="1 2" key="1">
    <citation type="submission" date="2018-10" db="EMBL/GenBank/DDBJ databases">
        <title>Improved assembly of the deer mouse Peromyscus maniculatus genome.</title>
        <authorList>
            <person name="Lassance J.-M."/>
            <person name="Hoekstra H.E."/>
        </authorList>
    </citation>
    <scope>NUCLEOTIDE SEQUENCE [LARGE SCALE GENOMIC DNA]</scope>
</reference>
<dbReference type="AlphaFoldDB" id="A0A8C8UK41"/>
<reference evidence="1" key="3">
    <citation type="submission" date="2025-09" db="UniProtKB">
        <authorList>
            <consortium name="Ensembl"/>
        </authorList>
    </citation>
    <scope>IDENTIFICATION</scope>
</reference>
<evidence type="ECO:0000313" key="2">
    <source>
        <dbReference type="Proteomes" id="UP000694547"/>
    </source>
</evidence>
<name>A0A8C8UK41_PERMB</name>
<dbReference type="Ensembl" id="ENSPEMT00000037280.1">
    <property type="protein sequence ID" value="ENSPEMP00000032464.1"/>
    <property type="gene ID" value="ENSPEMG00000025536.1"/>
</dbReference>
<dbReference type="Proteomes" id="UP000694547">
    <property type="component" value="Chromosome 11"/>
</dbReference>
<protein>
    <submittedName>
        <fullName evidence="1">Uncharacterized protein</fullName>
    </submittedName>
</protein>
<sequence>MIHSRTNLPNHMSPHKKWLLVWIALSCHFRAPIPHKRSPDQQIDRVRLARSLLLFPFCDPIFRPPSTPSLNLFLTLSFPASSPPPAFLSFRSFLSSWKSTAAGELPV</sequence>
<accession>A0A8C8UK41</accession>